<comment type="caution">
    <text evidence="1">The sequence shown here is derived from an EMBL/GenBank/DDBJ whole genome shotgun (WGS) entry which is preliminary data.</text>
</comment>
<evidence type="ECO:0000313" key="1">
    <source>
        <dbReference type="EMBL" id="PYE78101.1"/>
    </source>
</evidence>
<dbReference type="InterPro" id="IPR025500">
    <property type="entry name" value="DUF4390"/>
</dbReference>
<protein>
    <submittedName>
        <fullName evidence="1">Uncharacterized protein DUF4390</fullName>
    </submittedName>
</protein>
<keyword evidence="2" id="KW-1185">Reference proteome</keyword>
<dbReference type="RefSeq" id="WP_110465396.1">
    <property type="nucleotide sequence ID" value="NZ_JAMOFZ010000009.1"/>
</dbReference>
<accession>A0A318SYK3</accession>
<organism evidence="1 2">
    <name type="scientific">Xylophilus ampelinus</name>
    <dbReference type="NCBI Taxonomy" id="54067"/>
    <lineage>
        <taxon>Bacteria</taxon>
        <taxon>Pseudomonadati</taxon>
        <taxon>Pseudomonadota</taxon>
        <taxon>Betaproteobacteria</taxon>
        <taxon>Burkholderiales</taxon>
        <taxon>Xylophilus</taxon>
    </lineage>
</organism>
<gene>
    <name evidence="1" type="ORF">DFQ15_10913</name>
</gene>
<dbReference type="OrthoDB" id="5298153at2"/>
<dbReference type="EMBL" id="QJTC01000009">
    <property type="protein sequence ID" value="PYE78101.1"/>
    <property type="molecule type" value="Genomic_DNA"/>
</dbReference>
<name>A0A318SYK3_9BURK</name>
<sequence>MRLERRLRAFAGVLGTLGAAARGLGAACIVACGLLAAGQPPAFAQAHGVEVPLLRLERADDGLYLSATLGFELPPLVEDALYKGIPVFFVAEADVLRDRWYWSDQRVANAVRYIRLAFQPLTRRWRLNVSPTPIGNAGLGVALSQNFEELPEALASIQRLARWRIADLHDVEADGRYSVEFRFRLDTSQLPRPLQMGVISRSDWSLSTERSLRLLPDGD</sequence>
<proteinExistence type="predicted"/>
<reference evidence="1 2" key="1">
    <citation type="submission" date="2018-06" db="EMBL/GenBank/DDBJ databases">
        <title>Genomic Encyclopedia of Type Strains, Phase III (KMG-III): the genomes of soil and plant-associated and newly described type strains.</title>
        <authorList>
            <person name="Whitman W."/>
        </authorList>
    </citation>
    <scope>NUCLEOTIDE SEQUENCE [LARGE SCALE GENOMIC DNA]</scope>
    <source>
        <strain evidence="1 2">CECT 7646</strain>
    </source>
</reference>
<dbReference type="Pfam" id="PF14334">
    <property type="entry name" value="DUF4390"/>
    <property type="match status" value="1"/>
</dbReference>
<evidence type="ECO:0000313" key="2">
    <source>
        <dbReference type="Proteomes" id="UP000247540"/>
    </source>
</evidence>
<dbReference type="AlphaFoldDB" id="A0A318SYK3"/>
<dbReference type="Proteomes" id="UP000247540">
    <property type="component" value="Unassembled WGS sequence"/>
</dbReference>